<dbReference type="EMBL" id="QVTD01000005">
    <property type="protein sequence ID" value="RFU63909.1"/>
    <property type="molecule type" value="Genomic_DNA"/>
</dbReference>
<dbReference type="AlphaFoldDB" id="A0A372LD29"/>
<evidence type="ECO:0000313" key="7">
    <source>
        <dbReference type="Proteomes" id="UP000262939"/>
    </source>
</evidence>
<evidence type="ECO:0000256" key="2">
    <source>
        <dbReference type="ARBA" id="ARBA00022741"/>
    </source>
</evidence>
<dbReference type="RefSeq" id="WP_117322545.1">
    <property type="nucleotide sequence ID" value="NZ_QVTD01000005.1"/>
</dbReference>
<dbReference type="PROSITE" id="PS00867">
    <property type="entry name" value="CPSASE_2"/>
    <property type="match status" value="1"/>
</dbReference>
<dbReference type="Gene3D" id="3.40.50.20">
    <property type="match status" value="1"/>
</dbReference>
<dbReference type="Pfam" id="PF18603">
    <property type="entry name" value="LAL_C2"/>
    <property type="match status" value="1"/>
</dbReference>
<dbReference type="InterPro" id="IPR011761">
    <property type="entry name" value="ATP-grasp"/>
</dbReference>
<reference evidence="6 7" key="1">
    <citation type="submission" date="2018-08" db="EMBL/GenBank/DDBJ databases">
        <title>Bacillus chawlae sp. nov., Bacillus glennii sp. nov., and Bacillus saganii sp. nov. Isolated from the Vehicle Assembly Building at Kennedy Space Center where the Viking Spacecraft were Assembled.</title>
        <authorList>
            <person name="Seuylemezian A."/>
            <person name="Vaishampayan P."/>
        </authorList>
    </citation>
    <scope>NUCLEOTIDE SEQUENCE [LARGE SCALE GENOMIC DNA]</scope>
    <source>
        <strain evidence="6 7">V44-8</strain>
    </source>
</reference>
<dbReference type="InterPro" id="IPR052032">
    <property type="entry name" value="ATP-dep_AA_Ligase"/>
</dbReference>
<dbReference type="InterPro" id="IPR040570">
    <property type="entry name" value="LAL_C2"/>
</dbReference>
<dbReference type="PANTHER" id="PTHR43585:SF2">
    <property type="entry name" value="ATP-GRASP ENZYME FSQD"/>
    <property type="match status" value="1"/>
</dbReference>
<protein>
    <submittedName>
        <fullName evidence="6">ATP-grasp domain-containing protein</fullName>
    </submittedName>
</protein>
<dbReference type="Pfam" id="PF13535">
    <property type="entry name" value="ATP-grasp_4"/>
    <property type="match status" value="1"/>
</dbReference>
<dbReference type="PROSITE" id="PS50975">
    <property type="entry name" value="ATP_GRASP"/>
    <property type="match status" value="1"/>
</dbReference>
<accession>A0A372LD29</accession>
<dbReference type="Pfam" id="PF18130">
    <property type="entry name" value="ATPgrasp_N"/>
    <property type="match status" value="1"/>
</dbReference>
<dbReference type="GO" id="GO:0005524">
    <property type="term" value="F:ATP binding"/>
    <property type="evidence" value="ECO:0007669"/>
    <property type="project" value="UniProtKB-UniRule"/>
</dbReference>
<organism evidence="6 7">
    <name type="scientific">Peribacillus glennii</name>
    <dbReference type="NCBI Taxonomy" id="2303991"/>
    <lineage>
        <taxon>Bacteria</taxon>
        <taxon>Bacillati</taxon>
        <taxon>Bacillota</taxon>
        <taxon>Bacilli</taxon>
        <taxon>Bacillales</taxon>
        <taxon>Bacillaceae</taxon>
        <taxon>Peribacillus</taxon>
    </lineage>
</organism>
<dbReference type="Proteomes" id="UP000262939">
    <property type="component" value="Unassembled WGS sequence"/>
</dbReference>
<proteinExistence type="predicted"/>
<dbReference type="GO" id="GO:0016874">
    <property type="term" value="F:ligase activity"/>
    <property type="evidence" value="ECO:0007669"/>
    <property type="project" value="UniProtKB-KW"/>
</dbReference>
<evidence type="ECO:0000256" key="4">
    <source>
        <dbReference type="PROSITE-ProRule" id="PRU00409"/>
    </source>
</evidence>
<feature type="domain" description="ATP-grasp" evidence="5">
    <location>
        <begin position="116"/>
        <end position="310"/>
    </location>
</feature>
<evidence type="ECO:0000256" key="3">
    <source>
        <dbReference type="ARBA" id="ARBA00022840"/>
    </source>
</evidence>
<dbReference type="Gene3D" id="3.30.470.20">
    <property type="entry name" value="ATP-grasp fold, B domain"/>
    <property type="match status" value="1"/>
</dbReference>
<dbReference type="InterPro" id="IPR041472">
    <property type="entry name" value="BL00235/CARNS1_N"/>
</dbReference>
<sequence length="414" mass="46622">MDSIVFIGTNKSGSSREAVRAAKRLGFYTIVFTDRLQFMEQISEFPDVDEMILTDLSNRSTLKTAILKLKKEGKTIQGILSFIDPYVHVAAALAEQICTSIVSSKQILNMEDKTLTRRLLKNHSVSPYFAIFQPEDSLQSFLPRQEKHLPLIVKSPKSAGSKDVLPATSKKQLKSAIKKLAKKYRDTPVLLEEFISGPQYLIEAVVHNATVHIIAVIAQEITFQQRFIVTGYSLIPHMEKQFYDSIHDTVASIVQALKLKNGACHLEMRLAEGQWKLIEVNPRISGGAMNRIIEIGYGINLVEETIQLYLGNEPRLARKHSKYVYAHYLTASCEGTLSKVTGRERASNYPGVEEVFIKPRKGKFLRPPLSMGDRYGYVLASSDTSIEEAKKIAEQAAKEISFHLEDEYSYLSFI</sequence>
<keyword evidence="2 4" id="KW-0547">Nucleotide-binding</keyword>
<dbReference type="GO" id="GO:0046872">
    <property type="term" value="F:metal ion binding"/>
    <property type="evidence" value="ECO:0007669"/>
    <property type="project" value="InterPro"/>
</dbReference>
<dbReference type="OrthoDB" id="9803907at2"/>
<evidence type="ECO:0000259" key="5">
    <source>
        <dbReference type="PROSITE" id="PS50975"/>
    </source>
</evidence>
<dbReference type="PANTHER" id="PTHR43585">
    <property type="entry name" value="FUMIPYRROLE BIOSYNTHESIS PROTEIN C"/>
    <property type="match status" value="1"/>
</dbReference>
<gene>
    <name evidence="6" type="ORF">D0466_10675</name>
</gene>
<dbReference type="SUPFAM" id="SSF56059">
    <property type="entry name" value="Glutathione synthetase ATP-binding domain-like"/>
    <property type="match status" value="1"/>
</dbReference>
<name>A0A372LD29_9BACI</name>
<evidence type="ECO:0000313" key="6">
    <source>
        <dbReference type="EMBL" id="RFU63909.1"/>
    </source>
</evidence>
<keyword evidence="3 4" id="KW-0067">ATP-binding</keyword>
<dbReference type="InterPro" id="IPR005479">
    <property type="entry name" value="CPAse_ATP-bd"/>
</dbReference>
<comment type="caution">
    <text evidence="6">The sequence shown here is derived from an EMBL/GenBank/DDBJ whole genome shotgun (WGS) entry which is preliminary data.</text>
</comment>
<keyword evidence="1" id="KW-0436">Ligase</keyword>
<keyword evidence="7" id="KW-1185">Reference proteome</keyword>
<evidence type="ECO:0000256" key="1">
    <source>
        <dbReference type="ARBA" id="ARBA00022598"/>
    </source>
</evidence>